<dbReference type="CDD" id="cd06850">
    <property type="entry name" value="biotinyl_domain"/>
    <property type="match status" value="1"/>
</dbReference>
<dbReference type="Pfam" id="PF25975">
    <property type="entry name" value="CzcB_C"/>
    <property type="match status" value="1"/>
</dbReference>
<dbReference type="InterPro" id="IPR058647">
    <property type="entry name" value="BSH_CzcB-like"/>
</dbReference>
<keyword evidence="4" id="KW-0105">Cadmium resistance</keyword>
<dbReference type="EMBL" id="BMXG01000015">
    <property type="protein sequence ID" value="GHC06002.1"/>
    <property type="molecule type" value="Genomic_DNA"/>
</dbReference>
<evidence type="ECO:0000313" key="12">
    <source>
        <dbReference type="Proteomes" id="UP000642829"/>
    </source>
</evidence>
<evidence type="ECO:0000259" key="9">
    <source>
        <dbReference type="Pfam" id="PF25973"/>
    </source>
</evidence>
<evidence type="ECO:0000259" key="10">
    <source>
        <dbReference type="Pfam" id="PF25975"/>
    </source>
</evidence>
<evidence type="ECO:0000256" key="1">
    <source>
        <dbReference type="ARBA" id="ARBA00009477"/>
    </source>
</evidence>
<comment type="similarity">
    <text evidence="1">Belongs to the membrane fusion protein (MFP) (TC 8.A.1) family.</text>
</comment>
<feature type="region of interest" description="Disordered" evidence="6">
    <location>
        <begin position="34"/>
        <end position="78"/>
    </location>
</feature>
<evidence type="ECO:0000256" key="5">
    <source>
        <dbReference type="ARBA" id="ARBA00058766"/>
    </source>
</evidence>
<feature type="chain" id="PRO_5035268303" description="RND efflux pump membrane fusion protein barrel-sandwich domain-containing protein" evidence="7">
    <location>
        <begin position="32"/>
        <end position="352"/>
    </location>
</feature>
<dbReference type="InterPro" id="IPR006143">
    <property type="entry name" value="RND_pump_MFP"/>
</dbReference>
<feature type="domain" description="CzcB-like C-terminal circularly permuted SH3-like" evidence="10">
    <location>
        <begin position="277"/>
        <end position="336"/>
    </location>
</feature>
<dbReference type="PANTHER" id="PTHR30097:SF4">
    <property type="entry name" value="SLR6042 PROTEIN"/>
    <property type="match status" value="1"/>
</dbReference>
<dbReference type="SUPFAM" id="SSF111369">
    <property type="entry name" value="HlyD-like secretion proteins"/>
    <property type="match status" value="1"/>
</dbReference>
<dbReference type="Gene3D" id="2.40.50.100">
    <property type="match status" value="1"/>
</dbReference>
<dbReference type="Gene3D" id="2.40.420.20">
    <property type="match status" value="1"/>
</dbReference>
<evidence type="ECO:0000256" key="7">
    <source>
        <dbReference type="SAM" id="SignalP"/>
    </source>
</evidence>
<proteinExistence type="inferred from homology"/>
<dbReference type="PANTHER" id="PTHR30097">
    <property type="entry name" value="CATION EFFLUX SYSTEM PROTEIN CUSB"/>
    <property type="match status" value="1"/>
</dbReference>
<gene>
    <name evidence="11" type="ORF">GCM10007047_23750</name>
</gene>
<evidence type="ECO:0000256" key="3">
    <source>
        <dbReference type="ARBA" id="ARBA00022833"/>
    </source>
</evidence>
<dbReference type="FunFam" id="2.40.420.20:FF:000006">
    <property type="entry name" value="RND family efflux transporter MFP subunit"/>
    <property type="match status" value="1"/>
</dbReference>
<dbReference type="GO" id="GO:0060003">
    <property type="term" value="P:copper ion export"/>
    <property type="evidence" value="ECO:0007669"/>
    <property type="project" value="TreeGrafter"/>
</dbReference>
<feature type="signal peptide" evidence="7">
    <location>
        <begin position="1"/>
        <end position="31"/>
    </location>
</feature>
<dbReference type="GO" id="GO:0015679">
    <property type="term" value="P:plasma membrane copper ion transport"/>
    <property type="evidence" value="ECO:0007669"/>
    <property type="project" value="TreeGrafter"/>
</dbReference>
<keyword evidence="12" id="KW-1185">Reference proteome</keyword>
<dbReference type="GO" id="GO:0016020">
    <property type="term" value="C:membrane"/>
    <property type="evidence" value="ECO:0007669"/>
    <property type="project" value="InterPro"/>
</dbReference>
<keyword evidence="7" id="KW-0732">Signal</keyword>
<feature type="domain" description="CzcB-like barrel-sandwich hybrid" evidence="9">
    <location>
        <begin position="120"/>
        <end position="191"/>
    </location>
</feature>
<feature type="domain" description="CusB-like beta-barrel" evidence="8">
    <location>
        <begin position="194"/>
        <end position="267"/>
    </location>
</feature>
<protein>
    <recommendedName>
        <fullName evidence="13">RND efflux pump membrane fusion protein barrel-sandwich domain-containing protein</fullName>
    </recommendedName>
</protein>
<organism evidence="11 12">
    <name type="scientific">Cerasicoccus arenae</name>
    <dbReference type="NCBI Taxonomy" id="424488"/>
    <lineage>
        <taxon>Bacteria</taxon>
        <taxon>Pseudomonadati</taxon>
        <taxon>Verrucomicrobiota</taxon>
        <taxon>Opitutia</taxon>
        <taxon>Puniceicoccales</taxon>
        <taxon>Cerasicoccaceae</taxon>
        <taxon>Cerasicoccus</taxon>
    </lineage>
</organism>
<dbReference type="Proteomes" id="UP000642829">
    <property type="component" value="Unassembled WGS sequence"/>
</dbReference>
<evidence type="ECO:0000256" key="4">
    <source>
        <dbReference type="ARBA" id="ARBA00043263"/>
    </source>
</evidence>
<comment type="function">
    <text evidence="5">CzcA and CzcB together would act in zinc efflux nearly as effectively as the complete czc efflux system (CzcABC). The CzcB protein is thought to funnel zinc cations to the CzcA transport protein.</text>
</comment>
<keyword evidence="3" id="KW-0862">Zinc</keyword>
<dbReference type="GO" id="GO:0030313">
    <property type="term" value="C:cell envelope"/>
    <property type="evidence" value="ECO:0007669"/>
    <property type="project" value="TreeGrafter"/>
</dbReference>
<evidence type="ECO:0000313" key="11">
    <source>
        <dbReference type="EMBL" id="GHC06002.1"/>
    </source>
</evidence>
<evidence type="ECO:0000259" key="8">
    <source>
        <dbReference type="Pfam" id="PF25954"/>
    </source>
</evidence>
<dbReference type="InterPro" id="IPR058649">
    <property type="entry name" value="CzcB_C"/>
</dbReference>
<evidence type="ECO:0008006" key="13">
    <source>
        <dbReference type="Google" id="ProtNLM"/>
    </source>
</evidence>
<evidence type="ECO:0000256" key="6">
    <source>
        <dbReference type="SAM" id="MobiDB-lite"/>
    </source>
</evidence>
<dbReference type="Pfam" id="PF25973">
    <property type="entry name" value="BSH_CzcB"/>
    <property type="match status" value="1"/>
</dbReference>
<dbReference type="RefSeq" id="WP_229792108.1">
    <property type="nucleotide sequence ID" value="NZ_BMXG01000015.1"/>
</dbReference>
<dbReference type="Pfam" id="PF25954">
    <property type="entry name" value="Beta-barrel_RND_2"/>
    <property type="match status" value="1"/>
</dbReference>
<dbReference type="InterPro" id="IPR051909">
    <property type="entry name" value="MFP_Cation_Efflux"/>
</dbReference>
<reference evidence="11" key="1">
    <citation type="journal article" date="2014" name="Int. J. Syst. Evol. Microbiol.">
        <title>Complete genome sequence of Corynebacterium casei LMG S-19264T (=DSM 44701T), isolated from a smear-ripened cheese.</title>
        <authorList>
            <consortium name="US DOE Joint Genome Institute (JGI-PGF)"/>
            <person name="Walter F."/>
            <person name="Albersmeier A."/>
            <person name="Kalinowski J."/>
            <person name="Ruckert C."/>
        </authorList>
    </citation>
    <scope>NUCLEOTIDE SEQUENCE</scope>
    <source>
        <strain evidence="11">KCTC 12870</strain>
    </source>
</reference>
<accession>A0A8J3DCZ1</accession>
<dbReference type="GO" id="GO:0022857">
    <property type="term" value="F:transmembrane transporter activity"/>
    <property type="evidence" value="ECO:0007669"/>
    <property type="project" value="InterPro"/>
</dbReference>
<comment type="caution">
    <text evidence="11">The sequence shown here is derived from an EMBL/GenBank/DDBJ whole genome shotgun (WGS) entry which is preliminary data.</text>
</comment>
<dbReference type="InterPro" id="IPR058792">
    <property type="entry name" value="Beta-barrel_RND_2"/>
</dbReference>
<dbReference type="GO" id="GO:0046686">
    <property type="term" value="P:response to cadmium ion"/>
    <property type="evidence" value="ECO:0007669"/>
    <property type="project" value="UniProtKB-KW"/>
</dbReference>
<dbReference type="NCBIfam" id="TIGR01730">
    <property type="entry name" value="RND_mfp"/>
    <property type="match status" value="1"/>
</dbReference>
<reference evidence="11" key="2">
    <citation type="submission" date="2020-09" db="EMBL/GenBank/DDBJ databases">
        <authorList>
            <person name="Sun Q."/>
            <person name="Kim S."/>
        </authorList>
    </citation>
    <scope>NUCLEOTIDE SEQUENCE</scope>
    <source>
        <strain evidence="11">KCTC 12870</strain>
    </source>
</reference>
<dbReference type="FunFam" id="2.40.30.170:FF:000010">
    <property type="entry name" value="Efflux RND transporter periplasmic adaptor subunit"/>
    <property type="match status" value="1"/>
</dbReference>
<keyword evidence="2" id="KW-0813">Transport</keyword>
<sequence>MTMKPFSIHFTRQRFFQVLVFSIFISSVTQAADEHDHAAKKEPAAHDDHKDHGHEEYAAKSADQDTHDDHGHEDHADHAARVSPAVLQEFGVVLSKVGPGVLHEEIILPGEIQFNREALAYATPRYNGVLTKINARLADHVEAGQVIATLESTDTLRPFDLKAPIDGTIVNYDVTPGQTVEAGTPLYTIANLSTVWADLRIYQRDMAKIEKGQSVLIDGGHNLKPFRGKIAYIAPTVDEHTRTGLARVIVENHQRDWKPGQFIKGNVAVDEHQAAMIVPRTAVLTHEGAKVVFVQTAEGFEPRPVVLGHSDAQFFEVLSGLKLGETIATKNPISLKAELGKASFGGHEGHAH</sequence>
<dbReference type="Gene3D" id="2.40.30.170">
    <property type="match status" value="1"/>
</dbReference>
<evidence type="ECO:0000256" key="2">
    <source>
        <dbReference type="ARBA" id="ARBA00022448"/>
    </source>
</evidence>
<name>A0A8J3DCZ1_9BACT</name>
<dbReference type="AlphaFoldDB" id="A0A8J3DCZ1"/>